<proteinExistence type="predicted"/>
<dbReference type="EMBL" id="KZ453008">
    <property type="protein sequence ID" value="PKA47991.1"/>
    <property type="molecule type" value="Genomic_DNA"/>
</dbReference>
<evidence type="ECO:0000313" key="2">
    <source>
        <dbReference type="Proteomes" id="UP000236161"/>
    </source>
</evidence>
<name>A0A2H9ZXF8_9ASPA</name>
<protein>
    <submittedName>
        <fullName evidence="1">Uncharacterized protein</fullName>
    </submittedName>
</protein>
<dbReference type="Proteomes" id="UP000236161">
    <property type="component" value="Unassembled WGS sequence"/>
</dbReference>
<dbReference type="OrthoDB" id="685916at2759"/>
<organism evidence="1 2">
    <name type="scientific">Apostasia shenzhenica</name>
    <dbReference type="NCBI Taxonomy" id="1088818"/>
    <lineage>
        <taxon>Eukaryota</taxon>
        <taxon>Viridiplantae</taxon>
        <taxon>Streptophyta</taxon>
        <taxon>Embryophyta</taxon>
        <taxon>Tracheophyta</taxon>
        <taxon>Spermatophyta</taxon>
        <taxon>Magnoliopsida</taxon>
        <taxon>Liliopsida</taxon>
        <taxon>Asparagales</taxon>
        <taxon>Orchidaceae</taxon>
        <taxon>Apostasioideae</taxon>
        <taxon>Apostasia</taxon>
    </lineage>
</organism>
<reference evidence="1 2" key="1">
    <citation type="journal article" date="2017" name="Nature">
        <title>The Apostasia genome and the evolution of orchids.</title>
        <authorList>
            <person name="Zhang G.Q."/>
            <person name="Liu K.W."/>
            <person name="Li Z."/>
            <person name="Lohaus R."/>
            <person name="Hsiao Y.Y."/>
            <person name="Niu S.C."/>
            <person name="Wang J.Y."/>
            <person name="Lin Y.C."/>
            <person name="Xu Q."/>
            <person name="Chen L.J."/>
            <person name="Yoshida K."/>
            <person name="Fujiwara S."/>
            <person name="Wang Z.W."/>
            <person name="Zhang Y.Q."/>
            <person name="Mitsuda N."/>
            <person name="Wang M."/>
            <person name="Liu G.H."/>
            <person name="Pecoraro L."/>
            <person name="Huang H.X."/>
            <person name="Xiao X.J."/>
            <person name="Lin M."/>
            <person name="Wu X.Y."/>
            <person name="Wu W.L."/>
            <person name="Chen Y.Y."/>
            <person name="Chang S.B."/>
            <person name="Sakamoto S."/>
            <person name="Ohme-Takagi M."/>
            <person name="Yagi M."/>
            <person name="Zeng S.J."/>
            <person name="Shen C.Y."/>
            <person name="Yeh C.M."/>
            <person name="Luo Y.B."/>
            <person name="Tsai W.C."/>
            <person name="Van de Peer Y."/>
            <person name="Liu Z.J."/>
        </authorList>
    </citation>
    <scope>NUCLEOTIDE SEQUENCE [LARGE SCALE GENOMIC DNA]</scope>
    <source>
        <strain evidence="2">cv. Shenzhen</strain>
        <tissue evidence="1">Stem</tissue>
    </source>
</reference>
<evidence type="ECO:0000313" key="1">
    <source>
        <dbReference type="EMBL" id="PKA47991.1"/>
    </source>
</evidence>
<keyword evidence="2" id="KW-1185">Reference proteome</keyword>
<gene>
    <name evidence="1" type="ORF">AXF42_Ash016338</name>
</gene>
<sequence length="131" mass="15231">MWRVGNGRRINIWHDKWIPRPWEFKIFTQPKFLSKKATVNLFINQTSNLWDTEILHQAFDIIDIQEILRIPLGDINAPDTRIWAFNPSGSYSVRSGYHFIQQLSSHTSLHILGEQTTYRTASSSTSTSQGR</sequence>
<dbReference type="AlphaFoldDB" id="A0A2H9ZXF8"/>
<accession>A0A2H9ZXF8</accession>